<dbReference type="InterPro" id="IPR036881">
    <property type="entry name" value="Glyco_hydro_3_C_sf"/>
</dbReference>
<dbReference type="Pfam" id="PF01915">
    <property type="entry name" value="Glyco_hydro_3_C"/>
    <property type="match status" value="1"/>
</dbReference>
<dbReference type="InterPro" id="IPR036962">
    <property type="entry name" value="Glyco_hydro_3_N_sf"/>
</dbReference>
<dbReference type="InterPro" id="IPR050288">
    <property type="entry name" value="Cellulose_deg_GH3"/>
</dbReference>
<evidence type="ECO:0000313" key="4">
    <source>
        <dbReference type="EMBL" id="GAA4814947.1"/>
    </source>
</evidence>
<reference evidence="5" key="1">
    <citation type="journal article" date="2019" name="Int. J. Syst. Evol. Microbiol.">
        <title>The Global Catalogue of Microorganisms (GCM) 10K type strain sequencing project: providing services to taxonomists for standard genome sequencing and annotation.</title>
        <authorList>
            <consortium name="The Broad Institute Genomics Platform"/>
            <consortium name="The Broad Institute Genome Sequencing Center for Infectious Disease"/>
            <person name="Wu L."/>
            <person name="Ma J."/>
        </authorList>
    </citation>
    <scope>NUCLEOTIDE SEQUENCE [LARGE SCALE GENOMIC DNA]</scope>
    <source>
        <strain evidence="5">JCM 18542</strain>
    </source>
</reference>
<dbReference type="EMBL" id="BAABKQ010000001">
    <property type="protein sequence ID" value="GAA4814947.1"/>
    <property type="molecule type" value="Genomic_DNA"/>
</dbReference>
<dbReference type="InterPro" id="IPR013783">
    <property type="entry name" value="Ig-like_fold"/>
</dbReference>
<keyword evidence="2 4" id="KW-0378">Hydrolase</keyword>
<dbReference type="InterPro" id="IPR002772">
    <property type="entry name" value="Glyco_hydro_3_C"/>
</dbReference>
<protein>
    <submittedName>
        <fullName evidence="4">Glycoside hydrolase family 3 C-terminal domain-containing protein</fullName>
    </submittedName>
</protein>
<dbReference type="PANTHER" id="PTHR42715:SF10">
    <property type="entry name" value="BETA-GLUCOSIDASE"/>
    <property type="match status" value="1"/>
</dbReference>
<dbReference type="InterPro" id="IPR026891">
    <property type="entry name" value="Fn3-like"/>
</dbReference>
<dbReference type="GO" id="GO:0016787">
    <property type="term" value="F:hydrolase activity"/>
    <property type="evidence" value="ECO:0007669"/>
    <property type="project" value="UniProtKB-KW"/>
</dbReference>
<comment type="caution">
    <text evidence="4">The sequence shown here is derived from an EMBL/GenBank/DDBJ whole genome shotgun (WGS) entry which is preliminary data.</text>
</comment>
<sequence>MTPGSPVPPGPGGTAPVVAAPADAAPAKEELRRLVAALPLERKVRLLTGAGFWTLPGDDAIGLRPVVMSDGPAGVRGTARGAEEPSPVLPSGSALGATWAPEAARTYGSVLGAIARDRGVDMLLGPTVNLHRSPYGGRHFEALSEDPLLTGVLAAAYVDGVQSHGVATCVKHYVGNDYEVQRHTASSDIDDRTLREVYLVPFEKAVRDGGAWTVMAAYNRVGGTPMTEHPLLDVPLKDEWGFDGVAVSDWLAARSTVACGRASLDLVMPAVSSPWGDALVAAVRAGDVPEESVDAKLLRVLRLAGRVGALSIEEPSAPAGPPAGEATGIADTAVVADTAAATAAADAVRFAVEGTVLLHNRGLLPLAPGPGPADSGPASAAGSAAATGPASIAVIGPNAASARIQGGGSATVLPDASVSPLEGIRLRFGTARVDFRLGVEPHTGIFPYPPDAVRNPVTGDRGLRVTLTGDDGTVLADETRATAELTWLGTLPPDAATLTVRAVVTPDRTGETVVGVACAGGFRMDLDGEQVLAPDGQHAPDDAPQRRPEQDIFAPPVHTVTRALTAGLPYDLAVTCDLRTAPIPGVHTLTLGWAPYEGGAEQMLADAERAAGAAEVAVVVVGTSSQTESEGFDRTTLRLPGRQDELVRRVCAANPRTVVVVNSGGPVLMPWRDEAGALLVSWFGGGRTGEALARILAGDDEPGGRMPTTWPAEEAQLMGPDAPVDGRVAYDESIHVGHRGWLRAGLRPACWFGQGIGYTQWRIGEVEAPRIVAAGEGFAVKCAVRNVGARPGKQVVQVYASRPRSAVDRPRRWLAGFAPVRLAAGEESVVTVPIAARALAAWRGGEWWYENGDVEILLGTSAVDIIGRVMVTVRG</sequence>
<dbReference type="Gene3D" id="3.20.20.300">
    <property type="entry name" value="Glycoside hydrolase, family 3, N-terminal domain"/>
    <property type="match status" value="1"/>
</dbReference>
<dbReference type="Gene3D" id="2.60.120.260">
    <property type="entry name" value="Galactose-binding domain-like"/>
    <property type="match status" value="1"/>
</dbReference>
<dbReference type="RefSeq" id="WP_200171153.1">
    <property type="nucleotide sequence ID" value="NZ_JAENKO010000004.1"/>
</dbReference>
<dbReference type="Gene3D" id="2.60.40.10">
    <property type="entry name" value="Immunoglobulins"/>
    <property type="match status" value="1"/>
</dbReference>
<comment type="similarity">
    <text evidence="1">Belongs to the glycosyl hydrolase 3 family.</text>
</comment>
<dbReference type="PANTHER" id="PTHR42715">
    <property type="entry name" value="BETA-GLUCOSIDASE"/>
    <property type="match status" value="1"/>
</dbReference>
<dbReference type="InterPro" id="IPR037524">
    <property type="entry name" value="PA14/GLEYA"/>
</dbReference>
<evidence type="ECO:0000256" key="2">
    <source>
        <dbReference type="ARBA" id="ARBA00022801"/>
    </source>
</evidence>
<dbReference type="PROSITE" id="PS51820">
    <property type="entry name" value="PA14"/>
    <property type="match status" value="1"/>
</dbReference>
<dbReference type="InterPro" id="IPR017853">
    <property type="entry name" value="GH"/>
</dbReference>
<keyword evidence="5" id="KW-1185">Reference proteome</keyword>
<dbReference type="Proteomes" id="UP001500839">
    <property type="component" value="Unassembled WGS sequence"/>
</dbReference>
<feature type="domain" description="PA14" evidence="3">
    <location>
        <begin position="458"/>
        <end position="608"/>
    </location>
</feature>
<organism evidence="4 5">
    <name type="scientific">Tomitella cavernea</name>
    <dbReference type="NCBI Taxonomy" id="1387982"/>
    <lineage>
        <taxon>Bacteria</taxon>
        <taxon>Bacillati</taxon>
        <taxon>Actinomycetota</taxon>
        <taxon>Actinomycetes</taxon>
        <taxon>Mycobacteriales</taxon>
        <taxon>Tomitella</taxon>
    </lineage>
</organism>
<dbReference type="SMART" id="SM01217">
    <property type="entry name" value="Fn3_like"/>
    <property type="match status" value="1"/>
</dbReference>
<evidence type="ECO:0000259" key="3">
    <source>
        <dbReference type="PROSITE" id="PS51820"/>
    </source>
</evidence>
<accession>A0ABP9CN85</accession>
<dbReference type="Pfam" id="PF00933">
    <property type="entry name" value="Glyco_hydro_3"/>
    <property type="match status" value="1"/>
</dbReference>
<dbReference type="SUPFAM" id="SSF52279">
    <property type="entry name" value="Beta-D-glucan exohydrolase, C-terminal domain"/>
    <property type="match status" value="1"/>
</dbReference>
<dbReference type="Gene3D" id="3.40.50.1700">
    <property type="entry name" value="Glycoside hydrolase family 3 C-terminal domain"/>
    <property type="match status" value="1"/>
</dbReference>
<proteinExistence type="inferred from homology"/>
<evidence type="ECO:0000313" key="5">
    <source>
        <dbReference type="Proteomes" id="UP001500839"/>
    </source>
</evidence>
<dbReference type="Pfam" id="PF14310">
    <property type="entry name" value="Fn3-like"/>
    <property type="match status" value="1"/>
</dbReference>
<evidence type="ECO:0000256" key="1">
    <source>
        <dbReference type="ARBA" id="ARBA00005336"/>
    </source>
</evidence>
<dbReference type="SUPFAM" id="SSF51445">
    <property type="entry name" value="(Trans)glycosidases"/>
    <property type="match status" value="1"/>
</dbReference>
<gene>
    <name evidence="4" type="ORF">GCM10023353_20520</name>
</gene>
<dbReference type="PRINTS" id="PR00133">
    <property type="entry name" value="GLHYDRLASE3"/>
</dbReference>
<name>A0ABP9CN85_9ACTN</name>
<dbReference type="InterPro" id="IPR001764">
    <property type="entry name" value="Glyco_hydro_3_N"/>
</dbReference>